<feature type="transmembrane region" description="Helical" evidence="1">
    <location>
        <begin position="45"/>
        <end position="65"/>
    </location>
</feature>
<evidence type="ECO:0000256" key="1">
    <source>
        <dbReference type="SAM" id="Phobius"/>
    </source>
</evidence>
<keyword evidence="1" id="KW-0812">Transmembrane</keyword>
<dbReference type="EMBL" id="AMFJ01036141">
    <property type="protein sequence ID" value="EKD24992.1"/>
    <property type="molecule type" value="Genomic_DNA"/>
</dbReference>
<proteinExistence type="predicted"/>
<keyword evidence="1" id="KW-1133">Transmembrane helix</keyword>
<name>K1XIJ4_9BACT</name>
<sequence length="499" mass="56643">MIDQTPQKAKMKIDLSKITSFLDVLKKHMGGFYVFFKDNKNNSKIMLMVACATSGLAIFFGIQLYNDISVLNGKSSQLNMLASYDTRALQANIITQPILKNADKIVDLLQENKNTEAEISKYTDYLHALQIPYTYLLKYIYLPSLNVWKENYTNTIDTNLIGINFLKKNPFNDITLLQKRGDFFKNLGDNNESNDILDMKIGDFVEDDKGFFSMPITVSFVANSKRAFLLLSDKLSMTSNKENISLINQFFYYLRAEIKKGKQTEIQALESGYAMTFGSGEAINQDKMIGYHLYNRIFNNGKNTLIDDAIIDKTIKSIVSCNNESDEICYYKFRQRYVDVPTFGYLLGTDFGTNGAENLKKFVLQLPPIFSIQDFTFDKTKSPTLSDATNSKYQGKVTINVYGRSASAQEVDQIAQALGNKCLGENRPLTTQDGINLIKSAIIKLSDVKNIDKSYGDNLRELQSIIQQLDKDFPTLSNYKKTIKLFELYRMLSDAGLCK</sequence>
<dbReference type="AlphaFoldDB" id="K1XIJ4"/>
<organism evidence="2">
    <name type="scientific">uncultured bacterium</name>
    <name type="common">gcode 4</name>
    <dbReference type="NCBI Taxonomy" id="1234023"/>
    <lineage>
        <taxon>Bacteria</taxon>
        <taxon>environmental samples</taxon>
    </lineage>
</organism>
<reference evidence="2" key="1">
    <citation type="journal article" date="2012" name="Science">
        <title>Fermentation, hydrogen, and sulfur metabolism in multiple uncultivated bacterial phyla.</title>
        <authorList>
            <person name="Wrighton K.C."/>
            <person name="Thomas B.C."/>
            <person name="Sharon I."/>
            <person name="Miller C.S."/>
            <person name="Castelle C.J."/>
            <person name="VerBerkmoes N.C."/>
            <person name="Wilkins M.J."/>
            <person name="Hettich R.L."/>
            <person name="Lipton M.S."/>
            <person name="Williams K.H."/>
            <person name="Long P.E."/>
            <person name="Banfield J.F."/>
        </authorList>
    </citation>
    <scope>NUCLEOTIDE SEQUENCE [LARGE SCALE GENOMIC DNA]</scope>
</reference>
<keyword evidence="1" id="KW-0472">Membrane</keyword>
<accession>K1XIJ4</accession>
<comment type="caution">
    <text evidence="2">The sequence shown here is derived from an EMBL/GenBank/DDBJ whole genome shotgun (WGS) entry which is preliminary data.</text>
</comment>
<evidence type="ECO:0000313" key="2">
    <source>
        <dbReference type="EMBL" id="EKD24992.1"/>
    </source>
</evidence>
<gene>
    <name evidence="2" type="ORF">ACD_80C00134G0002</name>
</gene>
<protein>
    <submittedName>
        <fullName evidence="2">Uncharacterized protein</fullName>
    </submittedName>
</protein>